<gene>
    <name evidence="15" type="primary">LOC108733760</name>
</gene>
<feature type="domain" description="VWFD" evidence="13">
    <location>
        <begin position="4254"/>
        <end position="4430"/>
    </location>
</feature>
<dbReference type="InParanoid" id="A0A7F5RI27"/>
<dbReference type="Gene3D" id="2.20.50.20">
    <property type="entry name" value="Lipovitellin. Chain A, domain 3"/>
    <property type="match status" value="2"/>
</dbReference>
<evidence type="ECO:0000256" key="2">
    <source>
        <dbReference type="ARBA" id="ARBA00022448"/>
    </source>
</evidence>
<evidence type="ECO:0000256" key="5">
    <source>
        <dbReference type="ARBA" id="ARBA00022761"/>
    </source>
</evidence>
<dbReference type="Gene3D" id="2.20.80.10">
    <property type="entry name" value="Lipovitellin-phosvitin complex, chain A, domain 4"/>
    <property type="match status" value="1"/>
</dbReference>
<evidence type="ECO:0000256" key="3">
    <source>
        <dbReference type="ARBA" id="ARBA00022525"/>
    </source>
</evidence>
<evidence type="ECO:0000259" key="12">
    <source>
        <dbReference type="PROSITE" id="PS51211"/>
    </source>
</evidence>
<dbReference type="PROSITE" id="PS51211">
    <property type="entry name" value="VITELLOGENIN"/>
    <property type="match status" value="1"/>
</dbReference>
<keyword evidence="2" id="KW-0813">Transport</keyword>
<feature type="domain" description="Vitellogenin" evidence="12">
    <location>
        <begin position="20"/>
        <end position="1323"/>
    </location>
</feature>
<dbReference type="InterPro" id="IPR001846">
    <property type="entry name" value="VWF_type-D"/>
</dbReference>
<dbReference type="PROSITE" id="PS51233">
    <property type="entry name" value="VWFD"/>
    <property type="match status" value="1"/>
</dbReference>
<dbReference type="InterPro" id="IPR009454">
    <property type="entry name" value="Lipid_transpt_open_b-sht"/>
</dbReference>
<dbReference type="KEGG" id="apln:108733760"/>
<dbReference type="InterPro" id="IPR015816">
    <property type="entry name" value="Vitellinogen_b-sht_N"/>
</dbReference>
<dbReference type="GO" id="GO:0005319">
    <property type="term" value="F:lipid transporter activity"/>
    <property type="evidence" value="ECO:0007669"/>
    <property type="project" value="InterPro"/>
</dbReference>
<keyword evidence="3" id="KW-0964">Secreted</keyword>
<dbReference type="Proteomes" id="UP000192223">
    <property type="component" value="Unplaced"/>
</dbReference>
<dbReference type="InterPro" id="IPR015255">
    <property type="entry name" value="Vitellinogen_open_b-sht"/>
</dbReference>
<keyword evidence="8" id="KW-1015">Disulfide bond</keyword>
<evidence type="ECO:0000313" key="14">
    <source>
        <dbReference type="Proteomes" id="UP000192223"/>
    </source>
</evidence>
<dbReference type="OrthoDB" id="6484170at2759"/>
<dbReference type="GO" id="GO:0008289">
    <property type="term" value="F:lipid binding"/>
    <property type="evidence" value="ECO:0007669"/>
    <property type="project" value="UniProtKB-KW"/>
</dbReference>
<evidence type="ECO:0000256" key="10">
    <source>
        <dbReference type="PROSITE-ProRule" id="PRU00557"/>
    </source>
</evidence>
<dbReference type="GO" id="GO:0005576">
    <property type="term" value="C:extracellular region"/>
    <property type="evidence" value="ECO:0007669"/>
    <property type="project" value="UniProtKB-SubCell"/>
</dbReference>
<dbReference type="SMART" id="SM00216">
    <property type="entry name" value="VWD"/>
    <property type="match status" value="1"/>
</dbReference>
<evidence type="ECO:0000259" key="13">
    <source>
        <dbReference type="PROSITE" id="PS51233"/>
    </source>
</evidence>
<evidence type="ECO:0000256" key="8">
    <source>
        <dbReference type="ARBA" id="ARBA00023157"/>
    </source>
</evidence>
<evidence type="ECO:0000256" key="7">
    <source>
        <dbReference type="ARBA" id="ARBA00023121"/>
    </source>
</evidence>
<dbReference type="InterPro" id="IPR015817">
    <property type="entry name" value="Vitellinogen_open_b-sht_sub1"/>
</dbReference>
<reference evidence="15" key="1">
    <citation type="submission" date="2025-08" db="UniProtKB">
        <authorList>
            <consortium name="RefSeq"/>
        </authorList>
    </citation>
    <scope>IDENTIFICATION</scope>
    <source>
        <tissue evidence="15">Entire body</tissue>
    </source>
</reference>
<dbReference type="RefSeq" id="XP_025835643.1">
    <property type="nucleotide sequence ID" value="XM_025979858.1"/>
</dbReference>
<comment type="subcellular location">
    <subcellularLocation>
        <location evidence="1">Secreted</location>
    </subcellularLocation>
</comment>
<keyword evidence="14" id="KW-1185">Reference proteome</keyword>
<dbReference type="PANTHER" id="PTHR23345:SF15">
    <property type="entry name" value="VITELLOGENIN 1-RELATED"/>
    <property type="match status" value="1"/>
</dbReference>
<feature type="compositionally biased region" description="Polar residues" evidence="11">
    <location>
        <begin position="4814"/>
        <end position="4824"/>
    </location>
</feature>
<dbReference type="FunFam" id="1.25.10.20:FF:000005">
    <property type="entry name" value="Apolipoprotein lipid transfer particle"/>
    <property type="match status" value="2"/>
</dbReference>
<protein>
    <submittedName>
        <fullName evidence="15">Uncharacterized protein LOC108733760</fullName>
    </submittedName>
</protein>
<dbReference type="GO" id="GO:0045735">
    <property type="term" value="F:nutrient reservoir activity"/>
    <property type="evidence" value="ECO:0007669"/>
    <property type="project" value="UniProtKB-KW"/>
</dbReference>
<dbReference type="SMART" id="SM00638">
    <property type="entry name" value="LPD_N"/>
    <property type="match status" value="2"/>
</dbReference>
<evidence type="ECO:0000313" key="15">
    <source>
        <dbReference type="RefSeq" id="XP_025835643.1"/>
    </source>
</evidence>
<evidence type="ECO:0000256" key="11">
    <source>
        <dbReference type="SAM" id="MobiDB-lite"/>
    </source>
</evidence>
<dbReference type="FunFam" id="2.20.50.20:FF:000007">
    <property type="entry name" value="von Willebrand factor type D domaincontaining protein"/>
    <property type="match status" value="1"/>
</dbReference>
<keyword evidence="9" id="KW-0325">Glycoprotein</keyword>
<feature type="region of interest" description="Disordered" evidence="11">
    <location>
        <begin position="4814"/>
        <end position="4836"/>
    </location>
</feature>
<dbReference type="SUPFAM" id="SSF56968">
    <property type="entry name" value="Lipovitellin-phosvitin complex, beta-sheet shell regions"/>
    <property type="match status" value="4"/>
</dbReference>
<evidence type="ECO:0000256" key="6">
    <source>
        <dbReference type="ARBA" id="ARBA00023055"/>
    </source>
</evidence>
<dbReference type="SMART" id="SM01169">
    <property type="entry name" value="DUF1943"/>
    <property type="match status" value="1"/>
</dbReference>
<proteinExistence type="predicted"/>
<dbReference type="Pfam" id="PF06448">
    <property type="entry name" value="DUF1081"/>
    <property type="match status" value="1"/>
</dbReference>
<organism evidence="14 15">
    <name type="scientific">Agrilus planipennis</name>
    <name type="common">Emerald ash borer</name>
    <name type="synonym">Agrilus marcopoli</name>
    <dbReference type="NCBI Taxonomy" id="224129"/>
    <lineage>
        <taxon>Eukaryota</taxon>
        <taxon>Metazoa</taxon>
        <taxon>Ecdysozoa</taxon>
        <taxon>Arthropoda</taxon>
        <taxon>Hexapoda</taxon>
        <taxon>Insecta</taxon>
        <taxon>Pterygota</taxon>
        <taxon>Neoptera</taxon>
        <taxon>Endopterygota</taxon>
        <taxon>Coleoptera</taxon>
        <taxon>Polyphaga</taxon>
        <taxon>Elateriformia</taxon>
        <taxon>Buprestoidea</taxon>
        <taxon>Buprestidae</taxon>
        <taxon>Agrilinae</taxon>
        <taxon>Agrilus</taxon>
    </lineage>
</organism>
<keyword evidence="7" id="KW-0446">Lipid-binding</keyword>
<dbReference type="InterPro" id="IPR001747">
    <property type="entry name" value="Vitellogenin_N"/>
</dbReference>
<dbReference type="PANTHER" id="PTHR23345">
    <property type="entry name" value="VITELLOGENIN-RELATED"/>
    <property type="match status" value="1"/>
</dbReference>
<dbReference type="InterPro" id="IPR015819">
    <property type="entry name" value="Lipid_transp_b-sht_shell"/>
</dbReference>
<accession>A0A7F5RI27</accession>
<dbReference type="Gene3D" id="1.25.10.20">
    <property type="entry name" value="Vitellinogen, superhelical"/>
    <property type="match status" value="2"/>
</dbReference>
<dbReference type="FunCoup" id="A0A7F5RI27">
    <property type="interactions" value="3"/>
</dbReference>
<evidence type="ECO:0000256" key="1">
    <source>
        <dbReference type="ARBA" id="ARBA00004613"/>
    </source>
</evidence>
<dbReference type="CTD" id="34283"/>
<name>A0A7F5RI27_AGRPL</name>
<comment type="caution">
    <text evidence="10">Lacks conserved residue(s) required for the propagation of feature annotation.</text>
</comment>
<dbReference type="Gene3D" id="2.30.230.10">
    <property type="entry name" value="Lipovitellin, beta-sheet shell regions, chain A"/>
    <property type="match status" value="2"/>
</dbReference>
<sequence length="4836" mass="556214">MKDRKICGRPTCKGQRKFKYLQGSRYTYEYTTDAKTFSEDSVNSNKSIISVKGEVGIVFITECDALLELSKFKFSDKELSKDLENEDDNASTELFSEALSKNSLRFSFNDGVISEVCPDESEESWVLNFKKGILSMIYNDMRRFDLDYTGFEDDIHGKCQASYKLQKARDSILVVEKSRDFSSCQGRSQLHSSLQSTPYYHKTKQHRANLLKSSSTCELAIDNRIYDNIKCKEVHIFQPFSSKTAYATTLVEQNLNFVSESKEEISVDDLSLINRRQTLLFDHKTTARLSLDGLKTVRNLVQTLCKLNSQDVQTEYAETFSTLIRQSRTLNYGGLSSLLRHANIRCHNGKKFILDALPYLGSDAAVEVMKDVALKNDISDDTLRSWIVTTSFLPNPSTTMLRAMHEVLNAKIDDSVVVLGISALVRTYCVQNSNCLLKETPNDIVNLLENRLMEDIEKKKKLRDLAPKETEQQIFIALKALGNIGVVSKPFRVFLDGVVEDSTLENGIRVAAIEAYRRLPCSQARSFFEKIFENEDEDSEIRIASYLQVMRCPDYKTIQNIHNTLQKEQVNQVGSFVWSHLNNLLKSSILNRLEIQGLLSDKELKRKFSTDVRKFSRNFEGALFFEEFNFGGNYESNVIFSPASYIPRSIMLNMTVDLFGESINLFEVYGRNPMKDRKICGRPTCKGQRKFKYLQGSRYTYEYTTDAKTFSEDSVNSNKSIISVKGEVGIVFITECDALLELSKFKFSDKELSKDLENEDDNASTELFSEALSKNSLRFSFNDGVISEVCPDESEESWVLNFKKGILSMIYNDMRRFDLDYTGFEDDIHGKCQASYKLQKARDSILVVEKSRDFSSCQGRSQLHSSLQSTPYYHKTKQHRANLLKSSSTCELAIDNRIYDNIKCKEVHIFQPFSSKTAYATTLVEQNLNFVSESKEEISVDDLSLINRRQTLLFDHKTTARLSLDGLKTVRNLVQTLCKLNSQDVQTEYAETFSTLIRQSRTLNYGGLSSLLRHANIRCHNGKKFILDALPYLGSDAAVEVMKDVALKNDISDDTLRSWIVTTSFLPNPSTTMLRAMHEVLNAKIDDSVVVLGISALVRTYCVQNSNCLLKETPNDIVNLLENRLMEDIEKKKKLRDLAPKETEQQIFIALKALGNIGVVSKPFRVFLDGVVEDSTLENGIRVAAIEAYRRLPCSQARSFFEKIFENEDEDSEIRIASYLQVMRCPDYKTIQNIHNTLQKEQVNQVGSFVWSHLNNLLKSSILNRLEIQGLLSDKELKRKFSTDVRKFSRNFEGALFFEEFNFGGNYESNVIFSPASYIPRSIMLNMTVDLFGESINLFEVYGRIEGFERFVENLFGNKGDFSYENMKEKMPKIRWPRAISNSNALTNEINDFDYKLKNNFNNPKFSTGFKIFGNDMRFETFSGEDEIKSSLKKFNILNYLKQILSGKEINISKSALFMDTSYVVPTGSGFPLSLNILGTASFNLKMFGSLKVSNHADGKEFDLFGSIKPNMAVNIVGTMSVDGIYGVSGIKLKSNVYSSSSAEGSIKIKGNRFVSVKMSLPQQTNEIFGAESQLFLVKGDRDVSLVTDESNMITKTTCSWPTIDKTVGLKLCAHIHFANVTKAEGNSYFSLAGPAGVRISLHKSDTSIKTYSLEYSWKDNDDKREISIVFDTPGSSVERMISAHLISDSQTFNSSLRIQSPSGHVYAQGNFRNSKLFQYFQASLDIDDKKHFLASLSLEQQDSTHGVIFLPKFYLEVNTERVAELFGTFKRIEKNGVSQCDVDLKFQTKRLTSKLFGYITQMEHSIGTNLKLDYKFAQTQEQRVRLEYMIENRSTRYVYAYTGNLKFETTAYPQFNMDIDLKYQIGSHRMEGKLELKTNPPADEGTDVDFNRLSILAKVVQRTHQDEMIFSTVFSVKKPASNLNLSFDLSYESKGPYRDIFTLIKYAEDKQVTVSVFWFRPRGTFEHMEGRVNVTIPGFEPMLLEGKLNEKLELDYDIELSGTWFSGHNFTSVGVYQDKSSSKTFNHRLKFLIKSPSFRDIHADCHFYRDNSQIEVNLQADQNLQEYALFFKNSVSSNNLTLTQFKIRYQNRIYSVTSSLNLKEHEKQLMVELHLDEYRDIHFSVWGKNQNNFKSVSAGMEIKWDANRDPNQKLSFLLDFLNPQIYDYSANLVLSYPGRSFNGVSHFFLQEGTFSVLFRLTWDTDKAIGASLSTLYKDGDKQLLAQISSELVTPFDKWKRTSFEMGFNHGQNSTRLNGSVHWQSTQYVSIDLSSDYVLIDASTLNFKLLGSLNSTIKEIQSMIAKLDHKHNKTKVDTLIFIMYEPEKIIDIISNWQIAETTNMTNLTGSVSLTTPFYGYRKGILISKIHMTNDRNIRGVAELSLDHKKFTASVKGHLQKITNSMINFNITTPNEKYKELRGQLGFLEEDKYLVALVQYPARSVGIEVRFSLIAITTFDVKFYLATPIEFLMEVLLVAKLKPETADFRAGWNQMLAGFTGKWHYQNITDFDHSYKIFTPIQDYESNGVVAKLMLKEGLDTEFSVKMAQYRLGVKVVGQQKPKLFKEMDIKLEDVYNVRKYYELSDSLEDYDENGRPRFPEEIESMSWGGLVEIDALVYPTMRGTLDMDQLGNVYAFSGTLKLPEGQATLEDLFSFQRLLNMENQLHIITPFESFKDMNFDFKISVKPTRKYLASFDFRYQNRTDWTKAGALAKYTLEHQEAKELTQHRLTGHVHTPFERFPSFDLLAAFDVEENVYRINVSAATNKSTIWGEINTEFDEGLLELEGGLSVSSPIINVPPAHFFFKKESTSMENSLDFLFNTSLNETHKFVVETMLRYQSLINFKTDFMLQMPFQSMDKSQIGAYVLITNASTEAEFHLELSPVYLLTNISLKDSILRSHVLLNFHRDKHNAVLLCLLRKTSSLTKDARGHLTLDGRIYTVNGLVQLLEDGVPTKIEIQIEPRSTGNPYLIEYLHNPKLQEYNFSVKRHQQEIIALQTLITDKNKFEKTITVQIDTIHKKYKTFKIEATTILNSANSILDVKAETPFPQIEKPAFGISFTKDVLGYRHMNAHFEFKESKGNLDCSWIWVVMENMRVKLVGNIERGNKSNDAFLDAFYVNPDKSGSLQIGALANINNIWQTFTNLTLRALSKKKLDFSAYLKLPPPQIDTHSLIAGYDSAFEAGNFQYHGNYKTTYTNKNYGSTGTISYGDKSKINGMVDVEWEKKRIKNHLAMGLNDDAMDFHYKLYSPYYDNEETVITNFTYRGLSGYHNLSFYAFSPASRQVGKALVDFKSMKNMNGTLNVTSPFKGLTHIGSRFNFQSSSKVYNRYLEVFWPKNKAFIDSKCNIEKSVSPSANHANGVILVVVPLSTKHVGRVDYSYKEMAKISSGTATVIYNNSKIIDGKYNCVSQSKNNIDKDRINIELKNKWLPLGLIFVRGYQTFNDKLTKESNRIDKNSKRIEIYHLYNKTGFNVTGDLVVLNTETGQNISIMAINLNRTVKFWTDYDIRDQKLKQRSKLELEPTVWIGYDLLIENKTRDETEEAKKIELNLSYPLRNFTAFLEYNLTNNNFISETSLRWENKTRNLEAAVKWERNKNDHPKRHTFELELRHPSLEKNVSIIGDFRSSSRKLLEIDIAATYSLDNSHDLKFGHLLERNFDPKIINYTYKIWSNHPATNLHLNANGDLLWKPRWYHTSHFATYERTYLPLQTAETFATFDWDGKEIELKRKTLRELLYFWGKYVGGFPVYTANLTALHGEDVNSNGTFYLDFREKVIEIVLNLTEDGSQCLRGYGYIPDARSAVFDIWREYEDISVSDVAYYLRLNHSRLIVSSLQWRPELKQDIKVRKETVTLNLKKSRYYQFPELKVVEDDFKKLQDYMNKSYYANEFYIRDVVRFAVYAVDELSIRSHLESLPAFVSEIWEIMGESGKKIQKGIHWVIERIKYYYKSTADFFNGLLQGDSAQHLSEALKKLVEKYDNFIKDMHVTFIRYMENLWNKTYAILLDNWHKTLAAIEPTFIQIVHYLETMVWNASKEFLDFLYLRKNELIQSLYFSKFTHFTQDLDKFYRDMTGNETIWKIIEYSKVGYNFLRERYFELVPFSKELQNVTIEIVDEVKELSKLPSIKMLLTKVNDLSNQIKWFWDYFDVDNKIRVFITQLHIKLTDITQTALQAESKYREAKTLFVFEPKDGVMYYEQKLPISWHAFNEAPKFHEIPEYKMLHEIRQYFMASRITFWSFYYNLQQYTDPSNWLPPFKAQAMLAGRNPFFITFDRVFYNYSSSCSHLLVSDFLDRNLSLVISYKDDINIIDPYEIMVILNKSVIHINIFNKVIRYEDDKSLPIPVRLPFQVEHAVVYYESDIIIVEREADFSLRCNTKFFTCIFEMSGWYFGRTAGLWGTINNEPSDDLLSSHGQRMKLINASEAAQSWSLNKKCSSGEKDVKISSNIPQPSATEEIATMCEILFTSKVSPFSPCFSRVSIEPFWNICLKSETEQDACTVAIAYMNLCAIENTPLREPEICVKCELQNGTSIKEGDFVTFQQKSTNLSVDLVFIVEVKECNKNIRNNRNIDVLVELIDKELKEKNITNNRYALVLFGGDQIYEKPRAVFSNGNVFTSAKMIVNYFNEIPQENGVPDTFEALAFSTKLLFRPGVSKTFILIPCSDYLDYSLKFDYGLMNQVLLENDITLHILMDDEFQLRKPRYNISIFGIDRTLSYTEKGVKKFNGDADLRKKIKMPKATLGICMPLALETNGSIFSAKKLESNQTQASKRFARVFAKRVAQSGHPAKCQICECTATNTGVSYMECFPCDIPTYPTINKDSSSNELESSTLGGGIYSPEDRK</sequence>
<dbReference type="SUPFAM" id="SSF48431">
    <property type="entry name" value="Lipovitellin-phosvitin complex, superhelical domain"/>
    <property type="match status" value="2"/>
</dbReference>
<dbReference type="Pfam" id="PF01347">
    <property type="entry name" value="Vitellogenin_N"/>
    <property type="match status" value="2"/>
</dbReference>
<dbReference type="InterPro" id="IPR011030">
    <property type="entry name" value="Lipovitellin_superhlx_dom"/>
</dbReference>
<keyword evidence="4" id="KW-0732">Signal</keyword>
<dbReference type="GeneID" id="108733760"/>
<keyword evidence="6" id="KW-0445">Lipid transport</keyword>
<evidence type="ECO:0000256" key="4">
    <source>
        <dbReference type="ARBA" id="ARBA00022729"/>
    </source>
</evidence>
<dbReference type="Pfam" id="PF00094">
    <property type="entry name" value="VWD"/>
    <property type="match status" value="1"/>
</dbReference>
<evidence type="ECO:0000256" key="9">
    <source>
        <dbReference type="ARBA" id="ARBA00023180"/>
    </source>
</evidence>
<keyword evidence="5" id="KW-0758">Storage protein</keyword>
<dbReference type="Pfam" id="PF09172">
    <property type="entry name" value="Vit_open_b-sht"/>
    <property type="match status" value="2"/>
</dbReference>
<dbReference type="InterPro" id="IPR050733">
    <property type="entry name" value="Vitellogenin/Apolipophorin"/>
</dbReference>